<dbReference type="Pfam" id="PF02502">
    <property type="entry name" value="LacAB_rpiB"/>
    <property type="match status" value="1"/>
</dbReference>
<dbReference type="GO" id="GO:0009052">
    <property type="term" value="P:pentose-phosphate shunt, non-oxidative branch"/>
    <property type="evidence" value="ECO:0007669"/>
    <property type="project" value="TreeGrafter"/>
</dbReference>
<gene>
    <name evidence="2" type="ORF">A2V49_01725</name>
</gene>
<sequence>MNIIIAADHRGFELKNKIITYLNNKNIFCIDCGPSSYDPSDDYEDFVIYAMEKMQELPGSMGILICKNGAGVSISANKFKNIRCAISFNKDHIASMKNDDNLNVLAIPTEFIEEKNVFEIIDSFLSTPFSNEKRHIRRLDKLTTLENKNFKG</sequence>
<dbReference type="NCBIfam" id="TIGR00689">
    <property type="entry name" value="rpiB_lacA_lacB"/>
    <property type="match status" value="1"/>
</dbReference>
<dbReference type="PANTHER" id="PTHR30345:SF0">
    <property type="entry name" value="DNA DAMAGE-REPAIR_TOLERATION PROTEIN DRT102"/>
    <property type="match status" value="1"/>
</dbReference>
<dbReference type="InterPro" id="IPR036569">
    <property type="entry name" value="RpiB_LacA_LacB_sf"/>
</dbReference>
<evidence type="ECO:0008006" key="4">
    <source>
        <dbReference type="Google" id="ProtNLM"/>
    </source>
</evidence>
<evidence type="ECO:0000256" key="1">
    <source>
        <dbReference type="ARBA" id="ARBA00008754"/>
    </source>
</evidence>
<dbReference type="GO" id="GO:0004751">
    <property type="term" value="F:ribose-5-phosphate isomerase activity"/>
    <property type="evidence" value="ECO:0007669"/>
    <property type="project" value="TreeGrafter"/>
</dbReference>
<accession>A0A1F4UJZ8</accession>
<evidence type="ECO:0000313" key="2">
    <source>
        <dbReference type="EMBL" id="OGC45291.1"/>
    </source>
</evidence>
<reference evidence="2 3" key="1">
    <citation type="journal article" date="2016" name="Nat. Commun.">
        <title>Thousands of microbial genomes shed light on interconnected biogeochemical processes in an aquifer system.</title>
        <authorList>
            <person name="Anantharaman K."/>
            <person name="Brown C.T."/>
            <person name="Hug L.A."/>
            <person name="Sharon I."/>
            <person name="Castelle C.J."/>
            <person name="Probst A.J."/>
            <person name="Thomas B.C."/>
            <person name="Singh A."/>
            <person name="Wilkins M.J."/>
            <person name="Karaoz U."/>
            <person name="Brodie E.L."/>
            <person name="Williams K.H."/>
            <person name="Hubbard S.S."/>
            <person name="Banfield J.F."/>
        </authorList>
    </citation>
    <scope>NUCLEOTIDE SEQUENCE [LARGE SCALE GENOMIC DNA]</scope>
</reference>
<dbReference type="EMBL" id="MEUV01000045">
    <property type="protein sequence ID" value="OGC45291.1"/>
    <property type="molecule type" value="Genomic_DNA"/>
</dbReference>
<evidence type="ECO:0000313" key="3">
    <source>
        <dbReference type="Proteomes" id="UP000178615"/>
    </source>
</evidence>
<organism evidence="2 3">
    <name type="scientific">candidate division WWE3 bacterium RBG_19FT_COMBO_34_6</name>
    <dbReference type="NCBI Taxonomy" id="1802612"/>
    <lineage>
        <taxon>Bacteria</taxon>
        <taxon>Katanobacteria</taxon>
    </lineage>
</organism>
<dbReference type="GO" id="GO:0019316">
    <property type="term" value="P:D-allose catabolic process"/>
    <property type="evidence" value="ECO:0007669"/>
    <property type="project" value="TreeGrafter"/>
</dbReference>
<dbReference type="InterPro" id="IPR003500">
    <property type="entry name" value="RpiB_LacA_LacB"/>
</dbReference>
<dbReference type="PIRSF" id="PIRSF005384">
    <property type="entry name" value="RpiB_LacA_B"/>
    <property type="match status" value="1"/>
</dbReference>
<dbReference type="PANTHER" id="PTHR30345">
    <property type="entry name" value="RIBOSE-5-PHOSPHATE ISOMERASE B"/>
    <property type="match status" value="1"/>
</dbReference>
<proteinExistence type="inferred from homology"/>
<dbReference type="Proteomes" id="UP000178615">
    <property type="component" value="Unassembled WGS sequence"/>
</dbReference>
<dbReference type="AlphaFoldDB" id="A0A1F4UJZ8"/>
<comment type="caution">
    <text evidence="2">The sequence shown here is derived from an EMBL/GenBank/DDBJ whole genome shotgun (WGS) entry which is preliminary data.</text>
</comment>
<dbReference type="SUPFAM" id="SSF89623">
    <property type="entry name" value="Ribose/Galactose isomerase RpiB/AlsB"/>
    <property type="match status" value="1"/>
</dbReference>
<protein>
    <recommendedName>
        <fullName evidence="4">Ribose-5-phosphate isomerase</fullName>
    </recommendedName>
</protein>
<comment type="similarity">
    <text evidence="1">Belongs to the LacAB/RpiB family.</text>
</comment>
<dbReference type="Gene3D" id="3.40.1400.10">
    <property type="entry name" value="Sugar-phosphate isomerase, RpiB/LacA/LacB"/>
    <property type="match status" value="1"/>
</dbReference>
<name>A0A1F4UJZ8_UNCKA</name>
<dbReference type="NCBIfam" id="NF004051">
    <property type="entry name" value="PRK05571.1"/>
    <property type="match status" value="1"/>
</dbReference>